<dbReference type="AlphaFoldDB" id="A0A843WL07"/>
<evidence type="ECO:0000256" key="1">
    <source>
        <dbReference type="SAM" id="Phobius"/>
    </source>
</evidence>
<keyword evidence="1" id="KW-0812">Transmembrane</keyword>
<gene>
    <name evidence="2" type="ORF">Taro_039042</name>
</gene>
<proteinExistence type="predicted"/>
<keyword evidence="3" id="KW-1185">Reference proteome</keyword>
<feature type="transmembrane region" description="Helical" evidence="1">
    <location>
        <begin position="16"/>
        <end position="44"/>
    </location>
</feature>
<name>A0A843WL07_COLES</name>
<evidence type="ECO:0000313" key="2">
    <source>
        <dbReference type="EMBL" id="MQM06221.1"/>
    </source>
</evidence>
<keyword evidence="1" id="KW-1133">Transmembrane helix</keyword>
<dbReference type="EMBL" id="NMUH01003572">
    <property type="protein sequence ID" value="MQM06221.1"/>
    <property type="molecule type" value="Genomic_DNA"/>
</dbReference>
<accession>A0A843WL07</accession>
<keyword evidence="1" id="KW-0472">Membrane</keyword>
<evidence type="ECO:0000313" key="3">
    <source>
        <dbReference type="Proteomes" id="UP000652761"/>
    </source>
</evidence>
<organism evidence="2 3">
    <name type="scientific">Colocasia esculenta</name>
    <name type="common">Wild taro</name>
    <name type="synonym">Arum esculentum</name>
    <dbReference type="NCBI Taxonomy" id="4460"/>
    <lineage>
        <taxon>Eukaryota</taxon>
        <taxon>Viridiplantae</taxon>
        <taxon>Streptophyta</taxon>
        <taxon>Embryophyta</taxon>
        <taxon>Tracheophyta</taxon>
        <taxon>Spermatophyta</taxon>
        <taxon>Magnoliopsida</taxon>
        <taxon>Liliopsida</taxon>
        <taxon>Araceae</taxon>
        <taxon>Aroideae</taxon>
        <taxon>Colocasieae</taxon>
        <taxon>Colocasia</taxon>
    </lineage>
</organism>
<protein>
    <submittedName>
        <fullName evidence="2">Uncharacterized protein</fullName>
    </submittedName>
</protein>
<sequence length="47" mass="5099">MLVCCVAPLVELCDTWLWLLTGLCSFLVVVTLPSGSRCIAWLLCSIG</sequence>
<dbReference type="Proteomes" id="UP000652761">
    <property type="component" value="Unassembled WGS sequence"/>
</dbReference>
<reference evidence="2" key="1">
    <citation type="submission" date="2017-07" db="EMBL/GenBank/DDBJ databases">
        <title>Taro Niue Genome Assembly and Annotation.</title>
        <authorList>
            <person name="Atibalentja N."/>
            <person name="Keating K."/>
            <person name="Fields C.J."/>
        </authorList>
    </citation>
    <scope>NUCLEOTIDE SEQUENCE</scope>
    <source>
        <strain evidence="2">Niue_2</strain>
        <tissue evidence="2">Leaf</tissue>
    </source>
</reference>
<comment type="caution">
    <text evidence="2">The sequence shown here is derived from an EMBL/GenBank/DDBJ whole genome shotgun (WGS) entry which is preliminary data.</text>
</comment>